<name>A0A9X0D5M8_9CNID</name>
<comment type="caution">
    <text evidence="2">The sequence shown here is derived from an EMBL/GenBank/DDBJ whole genome shotgun (WGS) entry which is preliminary data.</text>
</comment>
<dbReference type="FunFam" id="2.60.120.740:FF:000001">
    <property type="entry name" value="Adhesion G protein-coupled receptor L2"/>
    <property type="match status" value="1"/>
</dbReference>
<keyword evidence="3" id="KW-1185">Reference proteome</keyword>
<dbReference type="InterPro" id="IPR043159">
    <property type="entry name" value="Lectin_gal-bd_sf"/>
</dbReference>
<sequence length="164" mass="18354">MRSYGLTQHWVCEYGRDTNCHAGISMRVVKHECQGQPKCTLRAINSVFGDPCRGAYKYLEVKYECVPTSCTGLLLRVCEGNSHAIHCHGSKKINILSANYGRLTGGYICTGSIRTTNCGAARSLTKVRNVCQGKRYCYLRANNGKFGDPCYGTKKYLEVRYKCE</sequence>
<dbReference type="CDD" id="cd22827">
    <property type="entry name" value="Gal_Rha_Lectin_SUL-I-like"/>
    <property type="match status" value="1"/>
</dbReference>
<evidence type="ECO:0000313" key="3">
    <source>
        <dbReference type="Proteomes" id="UP001163046"/>
    </source>
</evidence>
<dbReference type="Gene3D" id="2.60.120.740">
    <property type="match status" value="2"/>
</dbReference>
<feature type="domain" description="SUEL-type lectin" evidence="1">
    <location>
        <begin position="77"/>
        <end position="164"/>
    </location>
</feature>
<dbReference type="PROSITE" id="PS50228">
    <property type="entry name" value="SUEL_LECTIN"/>
    <property type="match status" value="2"/>
</dbReference>
<dbReference type="GO" id="GO:0030246">
    <property type="term" value="F:carbohydrate binding"/>
    <property type="evidence" value="ECO:0007669"/>
    <property type="project" value="InterPro"/>
</dbReference>
<evidence type="ECO:0000313" key="2">
    <source>
        <dbReference type="EMBL" id="KAJ7386593.1"/>
    </source>
</evidence>
<evidence type="ECO:0000259" key="1">
    <source>
        <dbReference type="PROSITE" id="PS50228"/>
    </source>
</evidence>
<dbReference type="InterPro" id="IPR000922">
    <property type="entry name" value="Lectin_gal-bd_dom"/>
</dbReference>
<dbReference type="AlphaFoldDB" id="A0A9X0D5M8"/>
<accession>A0A9X0D5M8</accession>
<protein>
    <recommendedName>
        <fullName evidence="1">SUEL-type lectin domain-containing protein</fullName>
    </recommendedName>
</protein>
<dbReference type="OrthoDB" id="1100386at2759"/>
<dbReference type="PANTHER" id="PTHR46780">
    <property type="entry name" value="PROTEIN EVA-1"/>
    <property type="match status" value="1"/>
</dbReference>
<reference evidence="2" key="1">
    <citation type="submission" date="2023-01" db="EMBL/GenBank/DDBJ databases">
        <title>Genome assembly of the deep-sea coral Lophelia pertusa.</title>
        <authorList>
            <person name="Herrera S."/>
            <person name="Cordes E."/>
        </authorList>
    </citation>
    <scope>NUCLEOTIDE SEQUENCE</scope>
    <source>
        <strain evidence="2">USNM1676648</strain>
        <tissue evidence="2">Polyp</tissue>
    </source>
</reference>
<dbReference type="Pfam" id="PF02140">
    <property type="entry name" value="SUEL_Lectin"/>
    <property type="match status" value="2"/>
</dbReference>
<organism evidence="2 3">
    <name type="scientific">Desmophyllum pertusum</name>
    <dbReference type="NCBI Taxonomy" id="174260"/>
    <lineage>
        <taxon>Eukaryota</taxon>
        <taxon>Metazoa</taxon>
        <taxon>Cnidaria</taxon>
        <taxon>Anthozoa</taxon>
        <taxon>Hexacorallia</taxon>
        <taxon>Scleractinia</taxon>
        <taxon>Caryophylliina</taxon>
        <taxon>Caryophylliidae</taxon>
        <taxon>Desmophyllum</taxon>
    </lineage>
</organism>
<proteinExistence type="predicted"/>
<dbReference type="Proteomes" id="UP001163046">
    <property type="component" value="Unassembled WGS sequence"/>
</dbReference>
<gene>
    <name evidence="2" type="ORF">OS493_008741</name>
</gene>
<dbReference type="EMBL" id="MU825876">
    <property type="protein sequence ID" value="KAJ7386593.1"/>
    <property type="molecule type" value="Genomic_DNA"/>
</dbReference>
<feature type="domain" description="SUEL-type lectin" evidence="1">
    <location>
        <begin position="1"/>
        <end position="66"/>
    </location>
</feature>